<feature type="coiled-coil region" evidence="3">
    <location>
        <begin position="264"/>
        <end position="363"/>
    </location>
</feature>
<evidence type="ECO:0000256" key="2">
    <source>
        <dbReference type="PIRNR" id="PIRNR005719"/>
    </source>
</evidence>
<dbReference type="AlphaFoldDB" id="A0AAD9PN47"/>
<keyword evidence="6" id="KW-1185">Reference proteome</keyword>
<dbReference type="PANTHER" id="PTHR43977">
    <property type="entry name" value="STRUCTURAL MAINTENANCE OF CHROMOSOMES PROTEIN 3"/>
    <property type="match status" value="1"/>
</dbReference>
<dbReference type="Gene3D" id="3.30.70.1620">
    <property type="match status" value="1"/>
</dbReference>
<dbReference type="InterPro" id="IPR003395">
    <property type="entry name" value="RecF/RecN/SMC_N"/>
</dbReference>
<dbReference type="Pfam" id="PF02463">
    <property type="entry name" value="SMC_N"/>
    <property type="match status" value="1"/>
</dbReference>
<comment type="similarity">
    <text evidence="2">Belongs to the SMC family.</text>
</comment>
<evidence type="ECO:0000256" key="1">
    <source>
        <dbReference type="ARBA" id="ARBA00023054"/>
    </source>
</evidence>
<dbReference type="GO" id="GO:0005694">
    <property type="term" value="C:chromosome"/>
    <property type="evidence" value="ECO:0007669"/>
    <property type="project" value="InterPro"/>
</dbReference>
<dbReference type="InterPro" id="IPR010935">
    <property type="entry name" value="SMC_hinge"/>
</dbReference>
<dbReference type="GO" id="GO:0005634">
    <property type="term" value="C:nucleus"/>
    <property type="evidence" value="ECO:0007669"/>
    <property type="project" value="UniProtKB-SubCell"/>
</dbReference>
<dbReference type="InterPro" id="IPR027417">
    <property type="entry name" value="P-loop_NTPase"/>
</dbReference>
<feature type="coiled-coil region" evidence="3">
    <location>
        <begin position="190"/>
        <end position="227"/>
    </location>
</feature>
<dbReference type="InterPro" id="IPR024704">
    <property type="entry name" value="SMC"/>
</dbReference>
<dbReference type="Gene3D" id="3.40.50.300">
    <property type="entry name" value="P-loop containing nucleotide triphosphate hydrolases"/>
    <property type="match status" value="2"/>
</dbReference>
<feature type="coiled-coil region" evidence="3">
    <location>
        <begin position="393"/>
        <end position="462"/>
    </location>
</feature>
<dbReference type="Gene3D" id="1.10.287.1490">
    <property type="match status" value="1"/>
</dbReference>
<dbReference type="GeneID" id="94335256"/>
<dbReference type="Pfam" id="PF06470">
    <property type="entry name" value="SMC_hinge"/>
    <property type="match status" value="1"/>
</dbReference>
<comment type="subcellular location">
    <subcellularLocation>
        <location evidence="2">Nucleus</location>
    </subcellularLocation>
</comment>
<gene>
    <name evidence="5" type="ORF">BdWA1_000958</name>
</gene>
<dbReference type="KEGG" id="bdw:94335256"/>
<dbReference type="RefSeq" id="XP_067804796.1">
    <property type="nucleotide sequence ID" value="XM_067946005.1"/>
</dbReference>
<reference evidence="5" key="1">
    <citation type="journal article" date="2023" name="Nat. Microbiol.">
        <title>Babesia duncani multi-omics identifies virulence factors and drug targets.</title>
        <authorList>
            <person name="Singh P."/>
            <person name="Lonardi S."/>
            <person name="Liang Q."/>
            <person name="Vydyam P."/>
            <person name="Khabirova E."/>
            <person name="Fang T."/>
            <person name="Gihaz S."/>
            <person name="Thekkiniath J."/>
            <person name="Munshi M."/>
            <person name="Abel S."/>
            <person name="Ciampossin L."/>
            <person name="Batugedara G."/>
            <person name="Gupta M."/>
            <person name="Lu X.M."/>
            <person name="Lenz T."/>
            <person name="Chakravarty S."/>
            <person name="Cornillot E."/>
            <person name="Hu Y."/>
            <person name="Ma W."/>
            <person name="Gonzalez L.M."/>
            <person name="Sanchez S."/>
            <person name="Estrada K."/>
            <person name="Sanchez-Flores A."/>
            <person name="Montero E."/>
            <person name="Harb O.S."/>
            <person name="Le Roch K.G."/>
            <person name="Mamoun C.B."/>
        </authorList>
    </citation>
    <scope>NUCLEOTIDE SEQUENCE</scope>
    <source>
        <strain evidence="5">WA1</strain>
    </source>
</reference>
<keyword evidence="1 3" id="KW-0175">Coiled coil</keyword>
<dbReference type="SUPFAM" id="SSF52540">
    <property type="entry name" value="P-loop containing nucleoside triphosphate hydrolases"/>
    <property type="match status" value="1"/>
</dbReference>
<sequence>MYIKYVRLKGFCTYRDLCVFTFSPGYNAIVGLNGSGKSNVLLAISFVLAENMEHFDRTSYLYKGGLDLDDDFTAQVEVIFDISREHHLTAMLETGSELCLKRIFSKSKNVYMVNGKQMTCKEYRQYLTSANLVQYSNNTIAYKNDLHFIVKQGMVGNICNMTFEERLNAFRNVIGHCSFDAKIQDSLKLLQNSKLVYNSLENQMKQISRKLETLDLAKDEMDQWQQLDKQRQCLVANLVLLKLEQLSSAIDLKRSEQAHQTAVVQEMQEQLNSLQATLIDKTRACDALEPNPEAIDPQAQWQQMEQQAKELECEIKEIRHEIAQVEYTRDQHDQELRDLLEFIQDANAQLRAIESQDMALQAEISAIQAQVNELLHASPMVKTKQVLKLQTQRQALKLEMQQHHDTVQQLEKSLTRCSSDLDLVARDLEAAEQELEGINDELKRWNKEIESITEVQRNLQKQLASEMAHFANLKLDQSEANFKKLAFSNVHSMQLVDSWLASPEGLLNREYYIGVLIDIIKVKDEYSVAIEQVLGQRLFTIIVSNIGCAKSIIKFAEQSQNKYATIRIAALDIIPPVTSLAQDSGKRALPLVKLIQYQQELIPLMHQFLGDFRLVPDPDAASKLTSQQLNCVTPDGQIFYHRGIVSGGFVSMTDSLLRTYKRYKEMRAACDATAQTVEQLKGELQAQVARQDAIKAERDRAMARRQAALERAHALALSHLELKSYKESILGRLGQDGSARLAQALAALEEQICLLETRQEGAPDAPETDTSHTGPAMAALNLKLQELTRSRQDKQAQYQEMKDTINRKNAERNEISKQMITDLQLLGDYRAHLKQLQEKHSQTLLAKNNFLSLSAHRTSLDKALEQERLESMQAQRTAEKDCVLIETQLTQARAALDTLTQSLGALALSKRQAEQEFEKIDTSIIEQARQMYSSDRQQVLTRLGELNLKCARMDLSSRLSISDCNAIRADFEGLATRKTAASRASAAITRSIQALETEKEYNLVRMLHKLNDKISQVFQQLVPQGRIKVLLLKKNRAAQATEAVLPEYCDIDPMDHFTGLDICVSFKKTQNLEPLHQLSGGQKTLVSLAFILAAQRLQVAPFYLFDEIDAALDETFRSRVAKLLHKQCQEGSQCIVTTFKEQLLGPADVIYEIHSENGASVAARVGLERATAALLQPPALAQPR</sequence>
<evidence type="ECO:0000259" key="4">
    <source>
        <dbReference type="SMART" id="SM00968"/>
    </source>
</evidence>
<accession>A0AAD9PN47</accession>
<dbReference type="GO" id="GO:0016887">
    <property type="term" value="F:ATP hydrolysis activity"/>
    <property type="evidence" value="ECO:0007669"/>
    <property type="project" value="InterPro"/>
</dbReference>
<evidence type="ECO:0000313" key="6">
    <source>
        <dbReference type="Proteomes" id="UP001214638"/>
    </source>
</evidence>
<organism evidence="5 6">
    <name type="scientific">Babesia duncani</name>
    <dbReference type="NCBI Taxonomy" id="323732"/>
    <lineage>
        <taxon>Eukaryota</taxon>
        <taxon>Sar</taxon>
        <taxon>Alveolata</taxon>
        <taxon>Apicomplexa</taxon>
        <taxon>Aconoidasida</taxon>
        <taxon>Piroplasmida</taxon>
        <taxon>Babesiidae</taxon>
        <taxon>Babesia</taxon>
    </lineage>
</organism>
<keyword evidence="2" id="KW-0539">Nucleus</keyword>
<protein>
    <recommendedName>
        <fullName evidence="2">Structural maintenance of chromosomes protein</fullName>
    </recommendedName>
</protein>
<feature type="coiled-coil region" evidence="3">
    <location>
        <begin position="663"/>
        <end position="697"/>
    </location>
</feature>
<feature type="coiled-coil region" evidence="3">
    <location>
        <begin position="777"/>
        <end position="818"/>
    </location>
</feature>
<dbReference type="InterPro" id="IPR036277">
    <property type="entry name" value="SMC_hinge_sf"/>
</dbReference>
<dbReference type="SUPFAM" id="SSF75553">
    <property type="entry name" value="Smc hinge domain"/>
    <property type="match status" value="1"/>
</dbReference>
<evidence type="ECO:0000256" key="3">
    <source>
        <dbReference type="SAM" id="Coils"/>
    </source>
</evidence>
<feature type="domain" description="SMC hinge" evidence="4">
    <location>
        <begin position="510"/>
        <end position="625"/>
    </location>
</feature>
<dbReference type="Proteomes" id="UP001214638">
    <property type="component" value="Unassembled WGS sequence"/>
</dbReference>
<name>A0AAD9PN47_9APIC</name>
<dbReference type="EMBL" id="JALLKP010000001">
    <property type="protein sequence ID" value="KAK2197954.1"/>
    <property type="molecule type" value="Genomic_DNA"/>
</dbReference>
<dbReference type="GO" id="GO:0051276">
    <property type="term" value="P:chromosome organization"/>
    <property type="evidence" value="ECO:0007669"/>
    <property type="project" value="InterPro"/>
</dbReference>
<dbReference type="PIRSF" id="PIRSF005719">
    <property type="entry name" value="SMC"/>
    <property type="match status" value="1"/>
</dbReference>
<evidence type="ECO:0000313" key="5">
    <source>
        <dbReference type="EMBL" id="KAK2197954.1"/>
    </source>
</evidence>
<dbReference type="GO" id="GO:0005524">
    <property type="term" value="F:ATP binding"/>
    <property type="evidence" value="ECO:0007669"/>
    <property type="project" value="InterPro"/>
</dbReference>
<proteinExistence type="inferred from homology"/>
<comment type="caution">
    <text evidence="5">The sequence shown here is derived from an EMBL/GenBank/DDBJ whole genome shotgun (WGS) entry which is preliminary data.</text>
</comment>
<dbReference type="SMART" id="SM00968">
    <property type="entry name" value="SMC_hinge"/>
    <property type="match status" value="1"/>
</dbReference>
<dbReference type="Gene3D" id="1.20.1060.20">
    <property type="match status" value="1"/>
</dbReference>